<organism evidence="1 2">
    <name type="scientific">Dactylosporangium maewongense</name>
    <dbReference type="NCBI Taxonomy" id="634393"/>
    <lineage>
        <taxon>Bacteria</taxon>
        <taxon>Bacillati</taxon>
        <taxon>Actinomycetota</taxon>
        <taxon>Actinomycetes</taxon>
        <taxon>Micromonosporales</taxon>
        <taxon>Micromonosporaceae</taxon>
        <taxon>Dactylosporangium</taxon>
    </lineage>
</organism>
<sequence>MRLYHPDWCARTACTAYGVEGDRDQTFELWHRSEPLVIQTDNPRVSLFIHRFAEVDGSGECLELAMLEIASAKPWYLTDSVANRELVLPRESADAMFLAMAALV</sequence>
<gene>
    <name evidence="1" type="ORF">GCM10009827_116750</name>
</gene>
<accession>A0ABP4P889</accession>
<name>A0ABP4P889_9ACTN</name>
<reference evidence="2" key="1">
    <citation type="journal article" date="2019" name="Int. J. Syst. Evol. Microbiol.">
        <title>The Global Catalogue of Microorganisms (GCM) 10K type strain sequencing project: providing services to taxonomists for standard genome sequencing and annotation.</title>
        <authorList>
            <consortium name="The Broad Institute Genomics Platform"/>
            <consortium name="The Broad Institute Genome Sequencing Center for Infectious Disease"/>
            <person name="Wu L."/>
            <person name="Ma J."/>
        </authorList>
    </citation>
    <scope>NUCLEOTIDE SEQUENCE [LARGE SCALE GENOMIC DNA]</scope>
    <source>
        <strain evidence="2">JCM 15933</strain>
    </source>
</reference>
<proteinExistence type="predicted"/>
<dbReference type="RefSeq" id="WP_344515369.1">
    <property type="nucleotide sequence ID" value="NZ_BAAAQD010000055.1"/>
</dbReference>
<keyword evidence="2" id="KW-1185">Reference proteome</keyword>
<comment type="caution">
    <text evidence="1">The sequence shown here is derived from an EMBL/GenBank/DDBJ whole genome shotgun (WGS) entry which is preliminary data.</text>
</comment>
<dbReference type="Proteomes" id="UP001501470">
    <property type="component" value="Unassembled WGS sequence"/>
</dbReference>
<evidence type="ECO:0000313" key="2">
    <source>
        <dbReference type="Proteomes" id="UP001501470"/>
    </source>
</evidence>
<dbReference type="EMBL" id="BAAAQD010000055">
    <property type="protein sequence ID" value="GAA1575560.1"/>
    <property type="molecule type" value="Genomic_DNA"/>
</dbReference>
<protein>
    <submittedName>
        <fullName evidence="1">Uncharacterized protein</fullName>
    </submittedName>
</protein>
<evidence type="ECO:0000313" key="1">
    <source>
        <dbReference type="EMBL" id="GAA1575560.1"/>
    </source>
</evidence>